<name>A0A5J4WZZ2_9EUKA</name>
<gene>
    <name evidence="2" type="ORF">EZS28_003870</name>
</gene>
<feature type="compositionally biased region" description="Low complexity" evidence="1">
    <location>
        <begin position="503"/>
        <end position="532"/>
    </location>
</feature>
<feature type="compositionally biased region" description="Low complexity" evidence="1">
    <location>
        <begin position="369"/>
        <end position="383"/>
    </location>
</feature>
<feature type="compositionally biased region" description="Basic and acidic residues" evidence="1">
    <location>
        <begin position="1103"/>
        <end position="1114"/>
    </location>
</feature>
<proteinExistence type="predicted"/>
<feature type="region of interest" description="Disordered" evidence="1">
    <location>
        <begin position="60"/>
        <end position="90"/>
    </location>
</feature>
<feature type="compositionally biased region" description="Low complexity" evidence="1">
    <location>
        <begin position="915"/>
        <end position="936"/>
    </location>
</feature>
<feature type="compositionally biased region" description="Basic residues" evidence="1">
    <location>
        <begin position="1075"/>
        <end position="1086"/>
    </location>
</feature>
<feature type="compositionally biased region" description="Polar residues" evidence="1">
    <location>
        <begin position="437"/>
        <end position="450"/>
    </location>
</feature>
<feature type="region of interest" description="Disordered" evidence="1">
    <location>
        <begin position="180"/>
        <end position="206"/>
    </location>
</feature>
<feature type="compositionally biased region" description="Polar residues" evidence="1">
    <location>
        <begin position="776"/>
        <end position="789"/>
    </location>
</feature>
<feature type="region of interest" description="Disordered" evidence="1">
    <location>
        <begin position="816"/>
        <end position="835"/>
    </location>
</feature>
<feature type="compositionally biased region" description="Low complexity" evidence="1">
    <location>
        <begin position="1150"/>
        <end position="1165"/>
    </location>
</feature>
<feature type="compositionally biased region" description="Basic and acidic residues" evidence="1">
    <location>
        <begin position="585"/>
        <end position="612"/>
    </location>
</feature>
<feature type="region of interest" description="Disordered" evidence="1">
    <location>
        <begin position="909"/>
        <end position="947"/>
    </location>
</feature>
<comment type="caution">
    <text evidence="2">The sequence shown here is derived from an EMBL/GenBank/DDBJ whole genome shotgun (WGS) entry which is preliminary data.</text>
</comment>
<evidence type="ECO:0000256" key="1">
    <source>
        <dbReference type="SAM" id="MobiDB-lite"/>
    </source>
</evidence>
<feature type="compositionally biased region" description="Pro residues" evidence="1">
    <location>
        <begin position="1169"/>
        <end position="1185"/>
    </location>
</feature>
<feature type="compositionally biased region" description="Basic and acidic residues" evidence="1">
    <location>
        <begin position="451"/>
        <end position="463"/>
    </location>
</feature>
<feature type="region of interest" description="Disordered" evidence="1">
    <location>
        <begin position="1022"/>
        <end position="1199"/>
    </location>
</feature>
<feature type="compositionally biased region" description="Basic and acidic residues" evidence="1">
    <location>
        <begin position="1257"/>
        <end position="1296"/>
    </location>
</feature>
<evidence type="ECO:0000313" key="3">
    <source>
        <dbReference type="Proteomes" id="UP000324800"/>
    </source>
</evidence>
<feature type="compositionally biased region" description="Polar residues" evidence="1">
    <location>
        <begin position="182"/>
        <end position="206"/>
    </location>
</feature>
<feature type="region of interest" description="Disordered" evidence="1">
    <location>
        <begin position="502"/>
        <end position="535"/>
    </location>
</feature>
<dbReference type="EMBL" id="SNRW01000535">
    <property type="protein sequence ID" value="KAA6400607.1"/>
    <property type="molecule type" value="Genomic_DNA"/>
</dbReference>
<dbReference type="Proteomes" id="UP000324800">
    <property type="component" value="Unassembled WGS sequence"/>
</dbReference>
<feature type="region of interest" description="Disordered" evidence="1">
    <location>
        <begin position="328"/>
        <end position="397"/>
    </location>
</feature>
<feature type="region of interest" description="Disordered" evidence="1">
    <location>
        <begin position="437"/>
        <end position="463"/>
    </location>
</feature>
<accession>A0A5J4WZZ2</accession>
<feature type="compositionally biased region" description="Polar residues" evidence="1">
    <location>
        <begin position="937"/>
        <end position="947"/>
    </location>
</feature>
<dbReference type="PANTHER" id="PTHR36812:SF9">
    <property type="entry name" value="MYB-LIKE PROTEIN X ISOFORM X1"/>
    <property type="match status" value="1"/>
</dbReference>
<dbReference type="PANTHER" id="PTHR36812">
    <property type="entry name" value="NEUROFILAMENT TRIPLET M PROTEIN-LIKE PROTEIN"/>
    <property type="match status" value="1"/>
</dbReference>
<feature type="region of interest" description="Disordered" evidence="1">
    <location>
        <begin position="1257"/>
        <end position="1332"/>
    </location>
</feature>
<feature type="region of interest" description="Disordered" evidence="1">
    <location>
        <begin position="770"/>
        <end position="792"/>
    </location>
</feature>
<reference evidence="2 3" key="1">
    <citation type="submission" date="2019-03" db="EMBL/GenBank/DDBJ databases">
        <title>Single cell metagenomics reveals metabolic interactions within the superorganism composed of flagellate Streblomastix strix and complex community of Bacteroidetes bacteria on its surface.</title>
        <authorList>
            <person name="Treitli S.C."/>
            <person name="Kolisko M."/>
            <person name="Husnik F."/>
            <person name="Keeling P."/>
            <person name="Hampl V."/>
        </authorList>
    </citation>
    <scope>NUCLEOTIDE SEQUENCE [LARGE SCALE GENOMIC DNA]</scope>
    <source>
        <strain evidence="2">ST1C</strain>
    </source>
</reference>
<feature type="compositionally biased region" description="Polar residues" evidence="1">
    <location>
        <begin position="386"/>
        <end position="397"/>
    </location>
</feature>
<organism evidence="2 3">
    <name type="scientific">Streblomastix strix</name>
    <dbReference type="NCBI Taxonomy" id="222440"/>
    <lineage>
        <taxon>Eukaryota</taxon>
        <taxon>Metamonada</taxon>
        <taxon>Preaxostyla</taxon>
        <taxon>Oxymonadida</taxon>
        <taxon>Streblomastigidae</taxon>
        <taxon>Streblomastix</taxon>
    </lineage>
</organism>
<feature type="region of interest" description="Disordered" evidence="1">
    <location>
        <begin position="547"/>
        <end position="623"/>
    </location>
</feature>
<feature type="compositionally biased region" description="Polar residues" evidence="1">
    <location>
        <begin position="335"/>
        <end position="345"/>
    </location>
</feature>
<evidence type="ECO:0000313" key="2">
    <source>
        <dbReference type="EMBL" id="KAA6400607.1"/>
    </source>
</evidence>
<feature type="compositionally biased region" description="Basic and acidic residues" evidence="1">
    <location>
        <begin position="1022"/>
        <end position="1038"/>
    </location>
</feature>
<feature type="compositionally biased region" description="Basic and acidic residues" evidence="1">
    <location>
        <begin position="1307"/>
        <end position="1323"/>
    </location>
</feature>
<feature type="compositionally biased region" description="Basic and acidic residues" evidence="1">
    <location>
        <begin position="547"/>
        <end position="577"/>
    </location>
</feature>
<sequence length="1371" mass="156128">MNKGLNIGSGFGIGIGIGMSMSVWEQRPIDVSFVPLTEMMRNVKNTFMITKKKLIEEKNNLKKGDELPGDSNLEKEKEKEKEKDAQTEKEKQYLTEIEQTGIERRFIRPSTPMNLLIKELYTTWGVAEGIRLFLTALPPMKDNEHIKAVNTLAALPATVMHEVTTSNQVLAVLGGVGEGQVPGQSSPIGTSQSNQLASSQLDQGQYNKETQPIQQLAFQTMEQQQQENSEGEQQNQLELNPSAETLLHSLSSISLNQTSSHVQNQKQSSQHTPLQTWTQPIVFGIKSDGILLSDIGRMLKNQPHLTFHYIFKYTSEKDDKLDHVTKTEHIDTDHYSSPSRNSQDAQLKRKVNQSQTISRSDSGDKLHLSSHSQLQSSTSPPHTRFSVFSNPNLPSISPQYDIRQQQQLKTSEIGMIDMIGVGSEEMPRSGSFMTLKQQQKARSITPLRNESINRYDKDKEKDLSGNASDLFDIDLTDIDFSSSSIDSNHINHHTPTILSIGDSSLESRSTSPSSPSLSTSSSFSSSSSSSEFGYNNNHKDIKTYLEKVQDKQQKHDVKRKDRAERAYRHKQERERRRLERRKAKAEKFQKMKHKAAQERKKREKEEKKLRKERDKKRKDRKQAILDDINNGKLDRDLILLERKAQNYYIDQRDGGNFDDKFNSNININTSLNLDGSGGANLGMVKSGSKFYHSFQQPLRNVSDRCWDYLAISQPGKQLHNNWRREVRERQQLHGKASKCSMDKKLIQEDIEEAEVENEEINKLKKKVQSQIKKGDNNNQNQTEIQSQQLTKKDSINDIQQLSEISPKRQEISTELLNENENSKNKSKKSNNKDNNKDIWTLLPYEYDCRLMDALVDLLSTSVARTNVLNPPKPIPLQQITSQYSSSTSGIQSNVDIIFSPQSEQTIYPIPLTQTSPSSSTNAAPSSSSSSSSSTISQPLFQNSPNLFNQKSTSTVTNAISNAVHASTQIPQLPPFRALTVELACQLILNMLQATTHWNKLFFQRRADREWVRRERKIKENQLKKERKEKEKQEKENEKQKKKQLQLQQQKEKDKEVDEEEEKNEEENSNKSTIQSKKKKKKKKMAKTKTDEQSLKMGKVINELQDKQQQSKEKQSLPPQPPPSTTDSISSQSASITRPKSPIKPIPPSPQQNEVQQSSSTQQQSKHPPEPPPPASIPLQPPQPPKPLDDQPVPQLYDPEFDFRFPQLMLPLLETSISNLNISETSLPAIIGAAESAAEAEFAFIEKSQLIYKVSNEEKKDDIKRDEDSNEKEKQKEKDNEKVKEKQIQKEGSEKKISPSPVPLQTTGDEKIEKHTEQDSKENRPQSPLKKMIEPYYITTQKKKKENQKNGECLDWIENIGNSEKLVEIKVN</sequence>
<feature type="compositionally biased region" description="Acidic residues" evidence="1">
    <location>
        <begin position="1056"/>
        <end position="1066"/>
    </location>
</feature>
<protein>
    <submittedName>
        <fullName evidence="2">Uncharacterized protein</fullName>
    </submittedName>
</protein>